<gene>
    <name evidence="6" type="ORF">H9717_00160</name>
</gene>
<dbReference type="Proteomes" id="UP000886858">
    <property type="component" value="Unassembled WGS sequence"/>
</dbReference>
<dbReference type="Gene3D" id="3.30.450.40">
    <property type="match status" value="1"/>
</dbReference>
<dbReference type="PROSITE" id="PS51077">
    <property type="entry name" value="HTH_ICLR"/>
    <property type="match status" value="1"/>
</dbReference>
<dbReference type="GO" id="GO:0003700">
    <property type="term" value="F:DNA-binding transcription factor activity"/>
    <property type="evidence" value="ECO:0007669"/>
    <property type="project" value="TreeGrafter"/>
</dbReference>
<evidence type="ECO:0000256" key="2">
    <source>
        <dbReference type="ARBA" id="ARBA00023125"/>
    </source>
</evidence>
<evidence type="ECO:0000256" key="1">
    <source>
        <dbReference type="ARBA" id="ARBA00023015"/>
    </source>
</evidence>
<reference evidence="6" key="1">
    <citation type="journal article" date="2021" name="PeerJ">
        <title>Extensive microbial diversity within the chicken gut microbiome revealed by metagenomics and culture.</title>
        <authorList>
            <person name="Gilroy R."/>
            <person name="Ravi A."/>
            <person name="Getino M."/>
            <person name="Pursley I."/>
            <person name="Horton D.L."/>
            <person name="Alikhan N.F."/>
            <person name="Baker D."/>
            <person name="Gharbi K."/>
            <person name="Hall N."/>
            <person name="Watson M."/>
            <person name="Adriaenssens E.M."/>
            <person name="Foster-Nyarko E."/>
            <person name="Jarju S."/>
            <person name="Secka A."/>
            <person name="Antonio M."/>
            <person name="Oren A."/>
            <person name="Chaudhuri R.R."/>
            <person name="La Ragione R."/>
            <person name="Hildebrand F."/>
            <person name="Pallen M.J."/>
        </authorList>
    </citation>
    <scope>NUCLEOTIDE SEQUENCE</scope>
    <source>
        <strain evidence="6">CHK179-7159</strain>
    </source>
</reference>
<comment type="caution">
    <text evidence="6">The sequence shown here is derived from an EMBL/GenBank/DDBJ whole genome shotgun (WGS) entry which is preliminary data.</text>
</comment>
<dbReference type="InterPro" id="IPR050707">
    <property type="entry name" value="HTH_MetabolicPath_Reg"/>
</dbReference>
<dbReference type="InterPro" id="IPR005471">
    <property type="entry name" value="Tscrpt_reg_IclR_N"/>
</dbReference>
<keyword evidence="3" id="KW-0804">Transcription</keyword>
<evidence type="ECO:0000256" key="3">
    <source>
        <dbReference type="ARBA" id="ARBA00023163"/>
    </source>
</evidence>
<evidence type="ECO:0000313" key="6">
    <source>
        <dbReference type="EMBL" id="HJA91534.1"/>
    </source>
</evidence>
<evidence type="ECO:0000313" key="7">
    <source>
        <dbReference type="Proteomes" id="UP000886858"/>
    </source>
</evidence>
<dbReference type="GO" id="GO:0003677">
    <property type="term" value="F:DNA binding"/>
    <property type="evidence" value="ECO:0007669"/>
    <property type="project" value="UniProtKB-KW"/>
</dbReference>
<keyword evidence="2" id="KW-0238">DNA-binding</keyword>
<dbReference type="Pfam" id="PF09339">
    <property type="entry name" value="HTH_IclR"/>
    <property type="match status" value="1"/>
</dbReference>
<dbReference type="SUPFAM" id="SSF46785">
    <property type="entry name" value="Winged helix' DNA-binding domain"/>
    <property type="match status" value="1"/>
</dbReference>
<sequence>MTNSSEHRSTTRVLDALELIAGGGRNGYTLTEICQRLDAPKSSMFPILHTLCGRGYLTLQADSGRYTTGPSALRLGNAYLENIDALDEITKELQIITAACSETSYFATLKGGNVFYLAKADSPEPIRMVAAIGHSLPAYSTGIGKALLTDCSLPDLKRLYPDGLKPLTSHTITDLQALEEQLVKARKSGFSYESEESTPYICCIAVPLRKGGQIVAAVSVAVPVFRYTEEKAELIRLLLKTAKQRMERLFLDIHLEPDRLG</sequence>
<protein>
    <submittedName>
        <fullName evidence="6">IclR family transcriptional regulator</fullName>
    </submittedName>
</protein>
<reference evidence="6" key="2">
    <citation type="submission" date="2021-04" db="EMBL/GenBank/DDBJ databases">
        <authorList>
            <person name="Gilroy R."/>
        </authorList>
    </citation>
    <scope>NUCLEOTIDE SEQUENCE</scope>
    <source>
        <strain evidence="6">CHK179-7159</strain>
    </source>
</reference>
<feature type="domain" description="IclR-ED" evidence="5">
    <location>
        <begin position="71"/>
        <end position="252"/>
    </location>
</feature>
<dbReference type="GO" id="GO:0045892">
    <property type="term" value="P:negative regulation of DNA-templated transcription"/>
    <property type="evidence" value="ECO:0007669"/>
    <property type="project" value="TreeGrafter"/>
</dbReference>
<dbReference type="InterPro" id="IPR036388">
    <property type="entry name" value="WH-like_DNA-bd_sf"/>
</dbReference>
<organism evidence="6 7">
    <name type="scientific">Candidatus Eisenbergiella merdipullorum</name>
    <dbReference type="NCBI Taxonomy" id="2838553"/>
    <lineage>
        <taxon>Bacteria</taxon>
        <taxon>Bacillati</taxon>
        <taxon>Bacillota</taxon>
        <taxon>Clostridia</taxon>
        <taxon>Lachnospirales</taxon>
        <taxon>Lachnospiraceae</taxon>
        <taxon>Eisenbergiella</taxon>
    </lineage>
</organism>
<dbReference type="EMBL" id="DWYY01000002">
    <property type="protein sequence ID" value="HJA91534.1"/>
    <property type="molecule type" value="Genomic_DNA"/>
</dbReference>
<dbReference type="PROSITE" id="PS51078">
    <property type="entry name" value="ICLR_ED"/>
    <property type="match status" value="1"/>
</dbReference>
<feature type="domain" description="HTH iclR-type" evidence="4">
    <location>
        <begin position="7"/>
        <end position="70"/>
    </location>
</feature>
<dbReference type="AlphaFoldDB" id="A0A9D2I4E4"/>
<dbReference type="PANTHER" id="PTHR30136">
    <property type="entry name" value="HELIX-TURN-HELIX TRANSCRIPTIONAL REGULATOR, ICLR FAMILY"/>
    <property type="match status" value="1"/>
</dbReference>
<accession>A0A9D2I4E4</accession>
<dbReference type="SMART" id="SM00346">
    <property type="entry name" value="HTH_ICLR"/>
    <property type="match status" value="1"/>
</dbReference>
<dbReference type="InterPro" id="IPR036390">
    <property type="entry name" value="WH_DNA-bd_sf"/>
</dbReference>
<evidence type="ECO:0000259" key="4">
    <source>
        <dbReference type="PROSITE" id="PS51077"/>
    </source>
</evidence>
<evidence type="ECO:0000259" key="5">
    <source>
        <dbReference type="PROSITE" id="PS51078"/>
    </source>
</evidence>
<dbReference type="PANTHER" id="PTHR30136:SF2">
    <property type="entry name" value="TRANSCRIPTIONAL REGULATOR ICLR"/>
    <property type="match status" value="1"/>
</dbReference>
<dbReference type="Pfam" id="PF01614">
    <property type="entry name" value="IclR_C"/>
    <property type="match status" value="1"/>
</dbReference>
<proteinExistence type="predicted"/>
<dbReference type="SUPFAM" id="SSF55781">
    <property type="entry name" value="GAF domain-like"/>
    <property type="match status" value="1"/>
</dbReference>
<keyword evidence="1" id="KW-0805">Transcription regulation</keyword>
<dbReference type="InterPro" id="IPR029016">
    <property type="entry name" value="GAF-like_dom_sf"/>
</dbReference>
<dbReference type="InterPro" id="IPR014757">
    <property type="entry name" value="Tscrpt_reg_IclR_C"/>
</dbReference>
<name>A0A9D2I4E4_9FIRM</name>
<dbReference type="Gene3D" id="1.10.10.10">
    <property type="entry name" value="Winged helix-like DNA-binding domain superfamily/Winged helix DNA-binding domain"/>
    <property type="match status" value="1"/>
</dbReference>